<feature type="chain" id="PRO_5021933522" evidence="5">
    <location>
        <begin position="23"/>
        <end position="310"/>
    </location>
</feature>
<dbReference type="OrthoDB" id="189250at2"/>
<evidence type="ECO:0000256" key="3">
    <source>
        <dbReference type="ARBA" id="ARBA00023237"/>
    </source>
</evidence>
<dbReference type="EMBL" id="VHSH01000002">
    <property type="protein sequence ID" value="TQV81964.1"/>
    <property type="molecule type" value="Genomic_DNA"/>
</dbReference>
<dbReference type="InterPro" id="IPR006664">
    <property type="entry name" value="OMP_bac"/>
</dbReference>
<proteinExistence type="predicted"/>
<evidence type="ECO:0000313" key="7">
    <source>
        <dbReference type="EMBL" id="TQV81964.1"/>
    </source>
</evidence>
<dbReference type="Pfam" id="PF00691">
    <property type="entry name" value="OmpA"/>
    <property type="match status" value="1"/>
</dbReference>
<evidence type="ECO:0000313" key="8">
    <source>
        <dbReference type="Proteomes" id="UP000315252"/>
    </source>
</evidence>
<dbReference type="PROSITE" id="PS51123">
    <property type="entry name" value="OMPA_2"/>
    <property type="match status" value="1"/>
</dbReference>
<dbReference type="CDD" id="cd07185">
    <property type="entry name" value="OmpA_C-like"/>
    <property type="match status" value="1"/>
</dbReference>
<dbReference type="RefSeq" id="WP_142895595.1">
    <property type="nucleotide sequence ID" value="NZ_ML660053.1"/>
</dbReference>
<keyword evidence="3" id="KW-0998">Cell outer membrane</keyword>
<dbReference type="InterPro" id="IPR036737">
    <property type="entry name" value="OmpA-like_sf"/>
</dbReference>
<protein>
    <submittedName>
        <fullName evidence="7">OmpA family protein</fullName>
    </submittedName>
</protein>
<dbReference type="Proteomes" id="UP000315252">
    <property type="component" value="Unassembled WGS sequence"/>
</dbReference>
<dbReference type="PRINTS" id="PR01021">
    <property type="entry name" value="OMPADOMAIN"/>
</dbReference>
<dbReference type="AlphaFoldDB" id="A0A545TXQ0"/>
<dbReference type="PANTHER" id="PTHR30329:SF21">
    <property type="entry name" value="LIPOPROTEIN YIAD-RELATED"/>
    <property type="match status" value="1"/>
</dbReference>
<dbReference type="PANTHER" id="PTHR30329">
    <property type="entry name" value="STATOR ELEMENT OF FLAGELLAR MOTOR COMPLEX"/>
    <property type="match status" value="1"/>
</dbReference>
<gene>
    <name evidence="7" type="ORF">FKG95_06950</name>
</gene>
<sequence>MKTKSLILGACAALLVASPVSAGPLDGIFSGWFDTDSAEELGANGTDFGNALYRGYSSLADERDGAFDLTDAEHFNHKARAAARRSAVQPDAVADRDLTDEQMPMFQDALDRMRIAFERGGMTLAPRAAADAQVSYDCWIEATEANRTVRRADSGNEDSCKGEFETAMAKVEAAATHELTQVNYTQEAAIPAPAKAPEPQAASFIVYFQFDSNQPTAVGRDTLAQVVKAVREDEGLSVRLTAHADSTGSSAYNLALSRRRLDAVTAAFLEADISLDRISEEDALGESAPLVPTGDGVREAGNRAVEIALY</sequence>
<name>A0A545TXQ0_9PROT</name>
<reference evidence="7 8" key="1">
    <citation type="submission" date="2019-06" db="EMBL/GenBank/DDBJ databases">
        <title>Whole genome sequence for Rhodospirillaceae sp. R148.</title>
        <authorList>
            <person name="Wang G."/>
        </authorList>
    </citation>
    <scope>NUCLEOTIDE SEQUENCE [LARGE SCALE GENOMIC DNA]</scope>
    <source>
        <strain evidence="7 8">R148</strain>
    </source>
</reference>
<evidence type="ECO:0000256" key="2">
    <source>
        <dbReference type="ARBA" id="ARBA00023136"/>
    </source>
</evidence>
<keyword evidence="8" id="KW-1185">Reference proteome</keyword>
<dbReference type="GO" id="GO:0009279">
    <property type="term" value="C:cell outer membrane"/>
    <property type="evidence" value="ECO:0007669"/>
    <property type="project" value="UniProtKB-SubCell"/>
</dbReference>
<evidence type="ECO:0000256" key="1">
    <source>
        <dbReference type="ARBA" id="ARBA00004442"/>
    </source>
</evidence>
<evidence type="ECO:0000256" key="4">
    <source>
        <dbReference type="PROSITE-ProRule" id="PRU00473"/>
    </source>
</evidence>
<keyword evidence="5" id="KW-0732">Signal</keyword>
<feature type="domain" description="OmpA-like" evidence="6">
    <location>
        <begin position="195"/>
        <end position="310"/>
    </location>
</feature>
<feature type="signal peptide" evidence="5">
    <location>
        <begin position="1"/>
        <end position="22"/>
    </location>
</feature>
<keyword evidence="2 4" id="KW-0472">Membrane</keyword>
<evidence type="ECO:0000256" key="5">
    <source>
        <dbReference type="SAM" id="SignalP"/>
    </source>
</evidence>
<comment type="caution">
    <text evidence="7">The sequence shown here is derived from an EMBL/GenBank/DDBJ whole genome shotgun (WGS) entry which is preliminary data.</text>
</comment>
<dbReference type="InterPro" id="IPR050330">
    <property type="entry name" value="Bact_OuterMem_StrucFunc"/>
</dbReference>
<dbReference type="InterPro" id="IPR006665">
    <property type="entry name" value="OmpA-like"/>
</dbReference>
<organism evidence="7 8">
    <name type="scientific">Denitrobaculum tricleocarpae</name>
    <dbReference type="NCBI Taxonomy" id="2591009"/>
    <lineage>
        <taxon>Bacteria</taxon>
        <taxon>Pseudomonadati</taxon>
        <taxon>Pseudomonadota</taxon>
        <taxon>Alphaproteobacteria</taxon>
        <taxon>Rhodospirillales</taxon>
        <taxon>Rhodospirillaceae</taxon>
        <taxon>Denitrobaculum</taxon>
    </lineage>
</organism>
<dbReference type="Gene3D" id="3.30.1330.60">
    <property type="entry name" value="OmpA-like domain"/>
    <property type="match status" value="1"/>
</dbReference>
<accession>A0A545TXQ0</accession>
<comment type="subcellular location">
    <subcellularLocation>
        <location evidence="1">Cell outer membrane</location>
    </subcellularLocation>
</comment>
<evidence type="ECO:0000259" key="6">
    <source>
        <dbReference type="PROSITE" id="PS51123"/>
    </source>
</evidence>
<dbReference type="SUPFAM" id="SSF103088">
    <property type="entry name" value="OmpA-like"/>
    <property type="match status" value="1"/>
</dbReference>